<accession>A0A383V1U5</accession>
<proteinExistence type="predicted"/>
<evidence type="ECO:0000313" key="1">
    <source>
        <dbReference type="EMBL" id="SZF05956.1"/>
    </source>
</evidence>
<organism evidence="1 2">
    <name type="scientific">Blumeria hordei</name>
    <name type="common">Barley powdery mildew</name>
    <name type="synonym">Blumeria graminis f. sp. hordei</name>
    <dbReference type="NCBI Taxonomy" id="2867405"/>
    <lineage>
        <taxon>Eukaryota</taxon>
        <taxon>Fungi</taxon>
        <taxon>Dikarya</taxon>
        <taxon>Ascomycota</taxon>
        <taxon>Pezizomycotina</taxon>
        <taxon>Leotiomycetes</taxon>
        <taxon>Erysiphales</taxon>
        <taxon>Erysiphaceae</taxon>
        <taxon>Blumeria</taxon>
    </lineage>
</organism>
<name>A0A383V1U5_BLUHO</name>
<sequence length="44" mass="5179">MDEAAMRRWFYALNDRYLSQFLEDAEEPISGEPVVARSPNYLKV</sequence>
<dbReference type="VEuPathDB" id="FungiDB:BLGHR1_16759"/>
<dbReference type="Proteomes" id="UP000275772">
    <property type="component" value="Unassembled WGS sequence"/>
</dbReference>
<dbReference type="EMBL" id="UNSH01000086">
    <property type="protein sequence ID" value="SZF05956.1"/>
    <property type="molecule type" value="Genomic_DNA"/>
</dbReference>
<protein>
    <submittedName>
        <fullName evidence="1">Uncharacterized protein</fullName>
    </submittedName>
</protein>
<gene>
    <name evidence="1" type="ORF">BLGHR1_16759</name>
</gene>
<evidence type="ECO:0000313" key="2">
    <source>
        <dbReference type="Proteomes" id="UP000275772"/>
    </source>
</evidence>
<dbReference type="AlphaFoldDB" id="A0A383V1U5"/>
<reference evidence="1 2" key="1">
    <citation type="submission" date="2017-11" db="EMBL/GenBank/DDBJ databases">
        <authorList>
            <person name="Kracher B."/>
        </authorList>
    </citation>
    <scope>NUCLEOTIDE SEQUENCE [LARGE SCALE GENOMIC DNA]</scope>
    <source>
        <strain evidence="1 2">RACE1</strain>
    </source>
</reference>